<dbReference type="EMBL" id="ML975159">
    <property type="protein sequence ID" value="KAF1811982.1"/>
    <property type="molecule type" value="Genomic_DNA"/>
</dbReference>
<dbReference type="GeneID" id="54416307"/>
<sequence length="135" mass="14155">EGVELEAVVSCTSDGLVVILRRARPLIPGVKPPTPRAPGVIHMRTEPSSGIFAAPWAPHPVFSPSNVNPPPTPQFTGVPATNLTAGGPPPQDFFTAIRDIACFAWALTGINGCLAEFSQGKPQGESQPPEGLPVW</sequence>
<accession>A0A6G1G1W9</accession>
<name>A0A6G1G1W9_9PEZI</name>
<protein>
    <submittedName>
        <fullName evidence="2 4">Uncharacterized protein</fullName>
    </submittedName>
</protein>
<feature type="non-terminal residue" evidence="2">
    <location>
        <position position="1"/>
    </location>
</feature>
<reference evidence="2 4" key="1">
    <citation type="submission" date="2020-01" db="EMBL/GenBank/DDBJ databases">
        <authorList>
            <consortium name="DOE Joint Genome Institute"/>
            <person name="Haridas S."/>
            <person name="Albert R."/>
            <person name="Binder M."/>
            <person name="Bloem J."/>
            <person name="Labutti K."/>
            <person name="Salamov A."/>
            <person name="Andreopoulos B."/>
            <person name="Baker S.E."/>
            <person name="Barry K."/>
            <person name="Bills G."/>
            <person name="Bluhm B.H."/>
            <person name="Cannon C."/>
            <person name="Castanera R."/>
            <person name="Culley D.E."/>
            <person name="Daum C."/>
            <person name="Ezra D."/>
            <person name="Gonzalez J.B."/>
            <person name="Henrissat B."/>
            <person name="Kuo A."/>
            <person name="Liang C."/>
            <person name="Lipzen A."/>
            <person name="Lutzoni F."/>
            <person name="Magnuson J."/>
            <person name="Mondo S."/>
            <person name="Nolan M."/>
            <person name="Ohm R."/>
            <person name="Pangilinan J."/>
            <person name="Park H.-J."/>
            <person name="Ramirez L."/>
            <person name="Alfaro M."/>
            <person name="Sun H."/>
            <person name="Tritt A."/>
            <person name="Yoshinaga Y."/>
            <person name="Zwiers L.-H."/>
            <person name="Turgeon B.G."/>
            <person name="Goodwin S.B."/>
            <person name="Spatafora J.W."/>
            <person name="Crous P.W."/>
            <person name="Grigoriev I.V."/>
        </authorList>
    </citation>
    <scope>NUCLEOTIDE SEQUENCE</scope>
    <source>
        <strain evidence="2 4">CBS 781.70</strain>
    </source>
</reference>
<evidence type="ECO:0000313" key="3">
    <source>
        <dbReference type="Proteomes" id="UP000504638"/>
    </source>
</evidence>
<organism evidence="2">
    <name type="scientific">Eremomyces bilateralis CBS 781.70</name>
    <dbReference type="NCBI Taxonomy" id="1392243"/>
    <lineage>
        <taxon>Eukaryota</taxon>
        <taxon>Fungi</taxon>
        <taxon>Dikarya</taxon>
        <taxon>Ascomycota</taxon>
        <taxon>Pezizomycotina</taxon>
        <taxon>Dothideomycetes</taxon>
        <taxon>Dothideomycetes incertae sedis</taxon>
        <taxon>Eremomycetales</taxon>
        <taxon>Eremomycetaceae</taxon>
        <taxon>Eremomyces</taxon>
    </lineage>
</organism>
<dbReference type="AlphaFoldDB" id="A0A6G1G1W9"/>
<dbReference type="RefSeq" id="XP_033533613.1">
    <property type="nucleotide sequence ID" value="XM_033675737.1"/>
</dbReference>
<proteinExistence type="predicted"/>
<reference evidence="4" key="2">
    <citation type="submission" date="2020-04" db="EMBL/GenBank/DDBJ databases">
        <authorList>
            <consortium name="NCBI Genome Project"/>
        </authorList>
    </citation>
    <scope>NUCLEOTIDE SEQUENCE</scope>
    <source>
        <strain evidence="4">CBS 781.70</strain>
    </source>
</reference>
<feature type="region of interest" description="Disordered" evidence="1">
    <location>
        <begin position="63"/>
        <end position="86"/>
    </location>
</feature>
<gene>
    <name evidence="2 4" type="ORF">P152DRAFT_381628</name>
</gene>
<feature type="non-terminal residue" evidence="2">
    <location>
        <position position="135"/>
    </location>
</feature>
<evidence type="ECO:0000256" key="1">
    <source>
        <dbReference type="SAM" id="MobiDB-lite"/>
    </source>
</evidence>
<dbReference type="OrthoDB" id="411251at2759"/>
<reference evidence="4" key="3">
    <citation type="submission" date="2025-04" db="UniProtKB">
        <authorList>
            <consortium name="RefSeq"/>
        </authorList>
    </citation>
    <scope>IDENTIFICATION</scope>
    <source>
        <strain evidence="4">CBS 781.70</strain>
    </source>
</reference>
<dbReference type="Proteomes" id="UP000504638">
    <property type="component" value="Unplaced"/>
</dbReference>
<keyword evidence="3" id="KW-1185">Reference proteome</keyword>
<evidence type="ECO:0000313" key="4">
    <source>
        <dbReference type="RefSeq" id="XP_033533613.1"/>
    </source>
</evidence>
<evidence type="ECO:0000313" key="2">
    <source>
        <dbReference type="EMBL" id="KAF1811982.1"/>
    </source>
</evidence>